<evidence type="ECO:0000256" key="4">
    <source>
        <dbReference type="ARBA" id="ARBA00022475"/>
    </source>
</evidence>
<comment type="caution">
    <text evidence="11">The sequence shown here is derived from an EMBL/GenBank/DDBJ whole genome shotgun (WGS) entry which is preliminary data.</text>
</comment>
<keyword evidence="12" id="KW-1185">Reference proteome</keyword>
<evidence type="ECO:0000313" key="12">
    <source>
        <dbReference type="Proteomes" id="UP000662314"/>
    </source>
</evidence>
<name>A0A8J7LD24_9NOST</name>
<organism evidence="11 12">
    <name type="scientific">Dendronalium phyllosphericum CENA369</name>
    <dbReference type="NCBI Taxonomy" id="1725256"/>
    <lineage>
        <taxon>Bacteria</taxon>
        <taxon>Bacillati</taxon>
        <taxon>Cyanobacteriota</taxon>
        <taxon>Cyanophyceae</taxon>
        <taxon>Nostocales</taxon>
        <taxon>Nostocaceae</taxon>
        <taxon>Dendronalium</taxon>
        <taxon>Dendronalium phyllosphericum</taxon>
    </lineage>
</organism>
<keyword evidence="8 9" id="KW-0472">Membrane</keyword>
<evidence type="ECO:0000313" key="11">
    <source>
        <dbReference type="EMBL" id="MBH8572606.1"/>
    </source>
</evidence>
<dbReference type="Proteomes" id="UP000662314">
    <property type="component" value="Unassembled WGS sequence"/>
</dbReference>
<keyword evidence="6 9" id="KW-0812">Transmembrane</keyword>
<protein>
    <recommendedName>
        <fullName evidence="9">Transport permease protein</fullName>
    </recommendedName>
</protein>
<accession>A0A8J7LD24</accession>
<keyword evidence="4 9" id="KW-1003">Cell membrane</keyword>
<proteinExistence type="inferred from homology"/>
<feature type="transmembrane region" description="Helical" evidence="9">
    <location>
        <begin position="182"/>
        <end position="204"/>
    </location>
</feature>
<evidence type="ECO:0000256" key="8">
    <source>
        <dbReference type="ARBA" id="ARBA00023136"/>
    </source>
</evidence>
<dbReference type="RefSeq" id="WP_214431431.1">
    <property type="nucleotide sequence ID" value="NZ_CAWPUQ010000057.1"/>
</dbReference>
<evidence type="ECO:0000256" key="9">
    <source>
        <dbReference type="RuleBase" id="RU361157"/>
    </source>
</evidence>
<feature type="transmembrane region" description="Helical" evidence="9">
    <location>
        <begin position="149"/>
        <end position="176"/>
    </location>
</feature>
<evidence type="ECO:0000256" key="7">
    <source>
        <dbReference type="ARBA" id="ARBA00022989"/>
    </source>
</evidence>
<evidence type="ECO:0000256" key="1">
    <source>
        <dbReference type="ARBA" id="ARBA00004429"/>
    </source>
</evidence>
<dbReference type="GO" id="GO:0005886">
    <property type="term" value="C:plasma membrane"/>
    <property type="evidence" value="ECO:0007669"/>
    <property type="project" value="UniProtKB-SubCell"/>
</dbReference>
<dbReference type="EMBL" id="JAECZA010000015">
    <property type="protein sequence ID" value="MBH8572606.1"/>
    <property type="molecule type" value="Genomic_DNA"/>
</dbReference>
<dbReference type="PANTHER" id="PTHR30413">
    <property type="entry name" value="INNER MEMBRANE TRANSPORT PERMEASE"/>
    <property type="match status" value="1"/>
</dbReference>
<feature type="transmembrane region" description="Helical" evidence="9">
    <location>
        <begin position="70"/>
        <end position="88"/>
    </location>
</feature>
<evidence type="ECO:0000256" key="5">
    <source>
        <dbReference type="ARBA" id="ARBA00022519"/>
    </source>
</evidence>
<keyword evidence="7 9" id="KW-1133">Transmembrane helix</keyword>
<evidence type="ECO:0000256" key="3">
    <source>
        <dbReference type="ARBA" id="ARBA00022448"/>
    </source>
</evidence>
<dbReference type="Pfam" id="PF01061">
    <property type="entry name" value="ABC2_membrane"/>
    <property type="match status" value="1"/>
</dbReference>
<evidence type="ECO:0000259" key="10">
    <source>
        <dbReference type="PROSITE" id="PS51012"/>
    </source>
</evidence>
<evidence type="ECO:0000256" key="6">
    <source>
        <dbReference type="ARBA" id="ARBA00022692"/>
    </source>
</evidence>
<sequence>MMLWFKDNLTSLQARRYSELLHVLVSRNLKVRYRGSFLGVYWSLLNPMIMTGLYSAIFGTTFASYYGNSILNYVLASFTALVVINFFSASTSQALSSVVSNGPLLNKIQLPVSIFPVSMVAANVFQFAVGVFPLIAIMTLVNSRSLVNVLALFFPTLALVLVSIGVGFLVSTLYVFFRDLPYFYELVVFVLWITSPVFYPAAIVPTQVKPILRLNPLSPIIESLRQISLSGALPDLSLILGALLSGIIIFSLGWVFFQLWRHQFMDLL</sequence>
<dbReference type="InterPro" id="IPR047817">
    <property type="entry name" value="ABC2_TM_bact-type"/>
</dbReference>
<gene>
    <name evidence="11" type="ORF">I8752_06180</name>
</gene>
<dbReference type="GO" id="GO:0140359">
    <property type="term" value="F:ABC-type transporter activity"/>
    <property type="evidence" value="ECO:0007669"/>
    <property type="project" value="InterPro"/>
</dbReference>
<comment type="similarity">
    <text evidence="2 9">Belongs to the ABC-2 integral membrane protein family.</text>
</comment>
<dbReference type="InterPro" id="IPR013525">
    <property type="entry name" value="ABC2_TM"/>
</dbReference>
<dbReference type="AlphaFoldDB" id="A0A8J7LD24"/>
<keyword evidence="5" id="KW-0997">Cell inner membrane</keyword>
<reference evidence="11 12" key="1">
    <citation type="journal article" date="2021" name="Int. J. Syst. Evol. Microbiol.">
        <title>Amazonocrinis nigriterrae gen. nov., sp. nov., Atlanticothrix silvestris gen. nov., sp. nov. and Dendronalium phyllosphericum gen. nov., sp. nov., nostocacean cyanobacteria from Brazilian environments.</title>
        <authorList>
            <person name="Alvarenga D.O."/>
            <person name="Andreote A.P.D."/>
            <person name="Branco L.H.Z."/>
            <person name="Delbaje E."/>
            <person name="Cruz R.B."/>
            <person name="Varani A.M."/>
            <person name="Fiore M.F."/>
        </authorList>
    </citation>
    <scope>NUCLEOTIDE SEQUENCE [LARGE SCALE GENOMIC DNA]</scope>
    <source>
        <strain evidence="11 12">CENA369</strain>
    </source>
</reference>
<dbReference type="PANTHER" id="PTHR30413:SF8">
    <property type="entry name" value="TRANSPORT PERMEASE PROTEIN"/>
    <property type="match status" value="1"/>
</dbReference>
<feature type="transmembrane region" description="Helical" evidence="9">
    <location>
        <begin position="39"/>
        <end position="58"/>
    </location>
</feature>
<evidence type="ECO:0000256" key="2">
    <source>
        <dbReference type="ARBA" id="ARBA00007783"/>
    </source>
</evidence>
<feature type="transmembrane region" description="Helical" evidence="9">
    <location>
        <begin position="236"/>
        <end position="260"/>
    </location>
</feature>
<dbReference type="PROSITE" id="PS51012">
    <property type="entry name" value="ABC_TM2"/>
    <property type="match status" value="1"/>
</dbReference>
<comment type="subcellular location">
    <subcellularLocation>
        <location evidence="1">Cell inner membrane</location>
        <topology evidence="1">Multi-pass membrane protein</topology>
    </subcellularLocation>
    <subcellularLocation>
        <location evidence="9">Cell membrane</location>
        <topology evidence="9">Multi-pass membrane protein</topology>
    </subcellularLocation>
</comment>
<keyword evidence="3 9" id="KW-0813">Transport</keyword>
<dbReference type="GO" id="GO:0015920">
    <property type="term" value="P:lipopolysaccharide transport"/>
    <property type="evidence" value="ECO:0007669"/>
    <property type="project" value="TreeGrafter"/>
</dbReference>
<feature type="transmembrane region" description="Helical" evidence="9">
    <location>
        <begin position="108"/>
        <end position="137"/>
    </location>
</feature>
<feature type="domain" description="ABC transmembrane type-2" evidence="10">
    <location>
        <begin position="38"/>
        <end position="260"/>
    </location>
</feature>